<keyword evidence="3 6" id="KW-0812">Transmembrane</keyword>
<feature type="transmembrane region" description="Helical" evidence="6">
    <location>
        <begin position="317"/>
        <end position="342"/>
    </location>
</feature>
<dbReference type="GO" id="GO:0016020">
    <property type="term" value="C:membrane"/>
    <property type="evidence" value="ECO:0007669"/>
    <property type="project" value="UniProtKB-SubCell"/>
</dbReference>
<keyword evidence="4 6" id="KW-1133">Transmembrane helix</keyword>
<evidence type="ECO:0000256" key="5">
    <source>
        <dbReference type="ARBA" id="ARBA00023136"/>
    </source>
</evidence>
<keyword evidence="8" id="KW-1185">Reference proteome</keyword>
<dbReference type="PANTHER" id="PTHR21716">
    <property type="entry name" value="TRANSMEMBRANE PROTEIN"/>
    <property type="match status" value="1"/>
</dbReference>
<evidence type="ECO:0000256" key="6">
    <source>
        <dbReference type="SAM" id="Phobius"/>
    </source>
</evidence>
<organism evidence="7 8">
    <name type="scientific">Citreimonas salinaria</name>
    <dbReference type="NCBI Taxonomy" id="321339"/>
    <lineage>
        <taxon>Bacteria</taxon>
        <taxon>Pseudomonadati</taxon>
        <taxon>Pseudomonadota</taxon>
        <taxon>Alphaproteobacteria</taxon>
        <taxon>Rhodobacterales</taxon>
        <taxon>Roseobacteraceae</taxon>
        <taxon>Citreimonas</taxon>
    </lineage>
</organism>
<feature type="transmembrane region" description="Helical" evidence="6">
    <location>
        <begin position="82"/>
        <end position="105"/>
    </location>
</feature>
<gene>
    <name evidence="7" type="ORF">SAMN05444340_1261</name>
</gene>
<protein>
    <submittedName>
        <fullName evidence="7">Predicted PurR-regulated permease PerM</fullName>
    </submittedName>
</protein>
<evidence type="ECO:0000313" key="7">
    <source>
        <dbReference type="EMBL" id="SDY89385.1"/>
    </source>
</evidence>
<accession>A0A1H3NLT0</accession>
<dbReference type="AlphaFoldDB" id="A0A1H3NLT0"/>
<keyword evidence="5 6" id="KW-0472">Membrane</keyword>
<dbReference type="GO" id="GO:0055085">
    <property type="term" value="P:transmembrane transport"/>
    <property type="evidence" value="ECO:0007669"/>
    <property type="project" value="TreeGrafter"/>
</dbReference>
<feature type="transmembrane region" description="Helical" evidence="6">
    <location>
        <begin position="52"/>
        <end position="70"/>
    </location>
</feature>
<evidence type="ECO:0000256" key="1">
    <source>
        <dbReference type="ARBA" id="ARBA00004141"/>
    </source>
</evidence>
<feature type="transmembrane region" description="Helical" evidence="6">
    <location>
        <begin position="29"/>
        <end position="46"/>
    </location>
</feature>
<sequence>MWSLSGGRRNWSHDLVLMQMAPITSSRRAVSLAVILVSLLFLLIIAPDVLLVVFAGLLIAVFLDGGGTFIARHVGLARGWGIGIFILLLIGVLAAAVVAFAPAAVTQFNQLNEEIPSAIEELRGWIEQFAWGERLLDSANPAGLVSGGGGSAAATAVTSTFGALGNFIIMLFIGLYGALDPGSYRRGLVALLAPSVRERGDEVLGKAGSTLQNWLIAQLMAMTVVGVLTWLGLWLLGIPLAFILGLIAALLAFIPNIGPVLAAVPAILLALPEGGTTVLLVILVYLSVQTLESYFITPLIQQERVSLPPVLIISMQLLLGVLFGLLGLALATPLAALGMTLVREVYVGDYLEREDERKPGAG</sequence>
<dbReference type="Proteomes" id="UP000199286">
    <property type="component" value="Unassembled WGS sequence"/>
</dbReference>
<feature type="transmembrane region" description="Helical" evidence="6">
    <location>
        <begin position="242"/>
        <end position="271"/>
    </location>
</feature>
<evidence type="ECO:0000313" key="8">
    <source>
        <dbReference type="Proteomes" id="UP000199286"/>
    </source>
</evidence>
<evidence type="ECO:0000256" key="3">
    <source>
        <dbReference type="ARBA" id="ARBA00022692"/>
    </source>
</evidence>
<dbReference type="EMBL" id="FNPF01000026">
    <property type="protein sequence ID" value="SDY89385.1"/>
    <property type="molecule type" value="Genomic_DNA"/>
</dbReference>
<name>A0A1H3NLT0_9RHOB</name>
<dbReference type="PANTHER" id="PTHR21716:SF62">
    <property type="entry name" value="TRANSPORT PROTEIN YDBI-RELATED"/>
    <property type="match status" value="1"/>
</dbReference>
<comment type="subcellular location">
    <subcellularLocation>
        <location evidence="1">Membrane</location>
        <topology evidence="1">Multi-pass membrane protein</topology>
    </subcellularLocation>
</comment>
<proteinExistence type="inferred from homology"/>
<comment type="similarity">
    <text evidence="2">Belongs to the autoinducer-2 exporter (AI-2E) (TC 2.A.86) family.</text>
</comment>
<evidence type="ECO:0000256" key="2">
    <source>
        <dbReference type="ARBA" id="ARBA00009773"/>
    </source>
</evidence>
<feature type="transmembrane region" description="Helical" evidence="6">
    <location>
        <begin position="214"/>
        <end position="236"/>
    </location>
</feature>
<feature type="transmembrane region" description="Helical" evidence="6">
    <location>
        <begin position="161"/>
        <end position="179"/>
    </location>
</feature>
<dbReference type="Pfam" id="PF01594">
    <property type="entry name" value="AI-2E_transport"/>
    <property type="match status" value="1"/>
</dbReference>
<feature type="transmembrane region" description="Helical" evidence="6">
    <location>
        <begin position="278"/>
        <end position="297"/>
    </location>
</feature>
<dbReference type="InterPro" id="IPR002549">
    <property type="entry name" value="AI-2E-like"/>
</dbReference>
<evidence type="ECO:0000256" key="4">
    <source>
        <dbReference type="ARBA" id="ARBA00022989"/>
    </source>
</evidence>
<reference evidence="7 8" key="1">
    <citation type="submission" date="2016-10" db="EMBL/GenBank/DDBJ databases">
        <authorList>
            <person name="de Groot N.N."/>
        </authorList>
    </citation>
    <scope>NUCLEOTIDE SEQUENCE [LARGE SCALE GENOMIC DNA]</scope>
    <source>
        <strain evidence="7 8">DSM 26880</strain>
    </source>
</reference>